<reference evidence="1" key="1">
    <citation type="submission" date="2019-04" db="EMBL/GenBank/DDBJ databases">
        <title>Friends and foes A comparative genomics studyof 23 Aspergillus species from section Flavi.</title>
        <authorList>
            <consortium name="DOE Joint Genome Institute"/>
            <person name="Kjaerbolling I."/>
            <person name="Vesth T."/>
            <person name="Frisvad J.C."/>
            <person name="Nybo J.L."/>
            <person name="Theobald S."/>
            <person name="Kildgaard S."/>
            <person name="Isbrandt T."/>
            <person name="Kuo A."/>
            <person name="Sato A."/>
            <person name="Lyhne E.K."/>
            <person name="Kogle M.E."/>
            <person name="Wiebenga A."/>
            <person name="Kun R.S."/>
            <person name="Lubbers R.J."/>
            <person name="Makela M.R."/>
            <person name="Barry K."/>
            <person name="Chovatia M."/>
            <person name="Clum A."/>
            <person name="Daum C."/>
            <person name="Haridas S."/>
            <person name="He G."/>
            <person name="LaButti K."/>
            <person name="Lipzen A."/>
            <person name="Mondo S."/>
            <person name="Riley R."/>
            <person name="Salamov A."/>
            <person name="Simmons B.A."/>
            <person name="Magnuson J.K."/>
            <person name="Henrissat B."/>
            <person name="Mortensen U.H."/>
            <person name="Larsen T.O."/>
            <person name="Devries R.P."/>
            <person name="Grigoriev I.V."/>
            <person name="Machida M."/>
            <person name="Baker S.E."/>
            <person name="Andersen M.R."/>
        </authorList>
    </citation>
    <scope>NUCLEOTIDE SEQUENCE [LARGE SCALE GENOMIC DNA]</scope>
    <source>
        <strain evidence="1">IBT 14317</strain>
    </source>
</reference>
<dbReference type="AlphaFoldDB" id="A0A5N7CKJ4"/>
<organism evidence="1">
    <name type="scientific">Petromyces alliaceus</name>
    <name type="common">Aspergillus alliaceus</name>
    <dbReference type="NCBI Taxonomy" id="209559"/>
    <lineage>
        <taxon>Eukaryota</taxon>
        <taxon>Fungi</taxon>
        <taxon>Dikarya</taxon>
        <taxon>Ascomycota</taxon>
        <taxon>Pezizomycotina</taxon>
        <taxon>Eurotiomycetes</taxon>
        <taxon>Eurotiomycetidae</taxon>
        <taxon>Eurotiales</taxon>
        <taxon>Aspergillaceae</taxon>
        <taxon>Aspergillus</taxon>
        <taxon>Aspergillus subgen. Circumdati</taxon>
    </lineage>
</organism>
<proteinExistence type="predicted"/>
<dbReference type="EMBL" id="ML735225">
    <property type="protein sequence ID" value="KAE8394208.1"/>
    <property type="molecule type" value="Genomic_DNA"/>
</dbReference>
<name>A0A5N7CKJ4_PETAA</name>
<evidence type="ECO:0000313" key="1">
    <source>
        <dbReference type="EMBL" id="KAE8394208.1"/>
    </source>
</evidence>
<accession>A0A5N7CKJ4</accession>
<sequence length="175" mass="19716">MKLLMQGHDLDRAFYADPGIKASRVNVMALTLLRKRNQTLSNTSIYSTLSPGRERLIAKAKLSEDDHITPHSAGKAWVFPMKSIWGAKLHRREAVFSHGVSNFHHQTEVTEVEFPCAQAFRNIKYGRTSSPCFQRSKNGIICLSNLPSASHLAFQWEMETSTTYSSSHSNLSNIH</sequence>
<protein>
    <submittedName>
        <fullName evidence="1">Uncharacterized protein</fullName>
    </submittedName>
</protein>
<gene>
    <name evidence="1" type="ORF">BDV23DRAFT_148120</name>
</gene>
<dbReference type="Proteomes" id="UP000326877">
    <property type="component" value="Unassembled WGS sequence"/>
</dbReference>